<feature type="transmembrane region" description="Helical" evidence="5">
    <location>
        <begin position="6"/>
        <end position="27"/>
    </location>
</feature>
<evidence type="ECO:0000256" key="1">
    <source>
        <dbReference type="ARBA" id="ARBA00004141"/>
    </source>
</evidence>
<comment type="subcellular location">
    <subcellularLocation>
        <location evidence="1">Membrane</location>
        <topology evidence="1">Multi-pass membrane protein</topology>
    </subcellularLocation>
</comment>
<dbReference type="EMBL" id="VSWD01000010">
    <property type="protein sequence ID" value="KAK3092071.1"/>
    <property type="molecule type" value="Genomic_DNA"/>
</dbReference>
<feature type="transmembrane region" description="Helical" evidence="5">
    <location>
        <begin position="144"/>
        <end position="165"/>
    </location>
</feature>
<evidence type="ECO:0000256" key="5">
    <source>
        <dbReference type="SAM" id="Phobius"/>
    </source>
</evidence>
<keyword evidence="2 5" id="KW-0812">Transmembrane</keyword>
<dbReference type="PANTHER" id="PTHR21215:SF0">
    <property type="entry name" value="LD36024P"/>
    <property type="match status" value="1"/>
</dbReference>
<gene>
    <name evidence="6" type="ORF">FSP39_024910</name>
</gene>
<reference evidence="6" key="1">
    <citation type="submission" date="2019-08" db="EMBL/GenBank/DDBJ databases">
        <title>The improved chromosome-level genome for the pearl oyster Pinctada fucata martensii using PacBio sequencing and Hi-C.</title>
        <authorList>
            <person name="Zheng Z."/>
        </authorList>
    </citation>
    <scope>NUCLEOTIDE SEQUENCE</scope>
    <source>
        <strain evidence="6">ZZ-2019</strain>
        <tissue evidence="6">Adductor muscle</tissue>
    </source>
</reference>
<proteinExistence type="predicted"/>
<protein>
    <submittedName>
        <fullName evidence="6">Uncharacterized protein</fullName>
    </submittedName>
</protein>
<feature type="transmembrane region" description="Helical" evidence="5">
    <location>
        <begin position="171"/>
        <end position="194"/>
    </location>
</feature>
<keyword evidence="4 5" id="KW-0472">Membrane</keyword>
<keyword evidence="7" id="KW-1185">Reference proteome</keyword>
<organism evidence="6 7">
    <name type="scientific">Pinctada imbricata</name>
    <name type="common">Atlantic pearl-oyster</name>
    <name type="synonym">Pinctada martensii</name>
    <dbReference type="NCBI Taxonomy" id="66713"/>
    <lineage>
        <taxon>Eukaryota</taxon>
        <taxon>Metazoa</taxon>
        <taxon>Spiralia</taxon>
        <taxon>Lophotrochozoa</taxon>
        <taxon>Mollusca</taxon>
        <taxon>Bivalvia</taxon>
        <taxon>Autobranchia</taxon>
        <taxon>Pteriomorphia</taxon>
        <taxon>Pterioida</taxon>
        <taxon>Pterioidea</taxon>
        <taxon>Pteriidae</taxon>
        <taxon>Pinctada</taxon>
    </lineage>
</organism>
<accession>A0AA88Y9M1</accession>
<evidence type="ECO:0000256" key="3">
    <source>
        <dbReference type="ARBA" id="ARBA00022989"/>
    </source>
</evidence>
<feature type="transmembrane region" description="Helical" evidence="5">
    <location>
        <begin position="224"/>
        <end position="248"/>
    </location>
</feature>
<dbReference type="AlphaFoldDB" id="A0AA88Y9M1"/>
<evidence type="ECO:0000256" key="2">
    <source>
        <dbReference type="ARBA" id="ARBA00022692"/>
    </source>
</evidence>
<dbReference type="Proteomes" id="UP001186944">
    <property type="component" value="Unassembled WGS sequence"/>
</dbReference>
<dbReference type="Gene3D" id="1.20.140.150">
    <property type="match status" value="1"/>
</dbReference>
<keyword evidence="3 5" id="KW-1133">Transmembrane helix</keyword>
<evidence type="ECO:0000313" key="7">
    <source>
        <dbReference type="Proteomes" id="UP001186944"/>
    </source>
</evidence>
<dbReference type="GO" id="GO:0016020">
    <property type="term" value="C:membrane"/>
    <property type="evidence" value="ECO:0007669"/>
    <property type="project" value="UniProtKB-SubCell"/>
</dbReference>
<dbReference type="PANTHER" id="PTHR21215">
    <property type="entry name" value="LD36024P"/>
    <property type="match status" value="1"/>
</dbReference>
<dbReference type="Pfam" id="PF13903">
    <property type="entry name" value="Claudin_2"/>
    <property type="match status" value="1"/>
</dbReference>
<name>A0AA88Y9M1_PINIB</name>
<evidence type="ECO:0000313" key="6">
    <source>
        <dbReference type="EMBL" id="KAK3092071.1"/>
    </source>
</evidence>
<sequence>MTSPLVILVASSVVVGVVGSIFILLAISVNSWEETDYDDTQFTQYYTNNSDDTIQVTPRASKNDYILYKYRVSSSDAWQTYFLYYEYGGAWRLCDTLSDSARSQMSAQGVTRDECYNFVSEYDEESTTLEEDGKSIARLQNSGASCFIVSIIDLVAAAGVGVITLTQKQVAAGMVTGVLYCMASLFTVFGLIIFHVKHHYEKYNCQNLYPVPPSICNSARTVTLLWAVPVAWVGVVICLVASVLWLLLTRALRVIKAKTML</sequence>
<evidence type="ECO:0000256" key="4">
    <source>
        <dbReference type="ARBA" id="ARBA00023136"/>
    </source>
</evidence>
<dbReference type="InterPro" id="IPR004031">
    <property type="entry name" value="PMP22/EMP/MP20/Claudin"/>
</dbReference>
<comment type="caution">
    <text evidence="6">The sequence shown here is derived from an EMBL/GenBank/DDBJ whole genome shotgun (WGS) entry which is preliminary data.</text>
</comment>